<name>A0ACC0V8K1_9HYPO</name>
<keyword evidence="2" id="KW-1185">Reference proteome</keyword>
<proteinExistence type="predicted"/>
<dbReference type="Proteomes" id="UP001163324">
    <property type="component" value="Chromosome 3"/>
</dbReference>
<reference evidence="1" key="1">
    <citation type="submission" date="2022-10" db="EMBL/GenBank/DDBJ databases">
        <title>Complete Genome of Trichothecium roseum strain YXFP-22015, a Plant Pathogen Isolated from Citrus.</title>
        <authorList>
            <person name="Wang Y."/>
            <person name="Zhu L."/>
        </authorList>
    </citation>
    <scope>NUCLEOTIDE SEQUENCE</scope>
    <source>
        <strain evidence="1">YXFP-22015</strain>
    </source>
</reference>
<dbReference type="EMBL" id="CM047942">
    <property type="protein sequence ID" value="KAI9901807.1"/>
    <property type="molecule type" value="Genomic_DNA"/>
</dbReference>
<gene>
    <name evidence="1" type="ORF">N3K66_003624</name>
</gene>
<accession>A0ACC0V8K1</accession>
<protein>
    <submittedName>
        <fullName evidence="1">Uncharacterized protein</fullName>
    </submittedName>
</protein>
<organism evidence="1 2">
    <name type="scientific">Trichothecium roseum</name>
    <dbReference type="NCBI Taxonomy" id="47278"/>
    <lineage>
        <taxon>Eukaryota</taxon>
        <taxon>Fungi</taxon>
        <taxon>Dikarya</taxon>
        <taxon>Ascomycota</taxon>
        <taxon>Pezizomycotina</taxon>
        <taxon>Sordariomycetes</taxon>
        <taxon>Hypocreomycetidae</taxon>
        <taxon>Hypocreales</taxon>
        <taxon>Hypocreales incertae sedis</taxon>
        <taxon>Trichothecium</taxon>
    </lineage>
</organism>
<comment type="caution">
    <text evidence="1">The sequence shown here is derived from an EMBL/GenBank/DDBJ whole genome shotgun (WGS) entry which is preliminary data.</text>
</comment>
<evidence type="ECO:0000313" key="1">
    <source>
        <dbReference type="EMBL" id="KAI9901807.1"/>
    </source>
</evidence>
<evidence type="ECO:0000313" key="2">
    <source>
        <dbReference type="Proteomes" id="UP001163324"/>
    </source>
</evidence>
<sequence length="760" mass="86203">MSNDFVVGASEEIARLSLGQGQRPYRMDPPSVSIPGSVVTMDITNKFIQAAKSLAPGDLVKDELFTLFESVGALEIMDPKMDSGYLKPGDDFEETYDVSKPLLPEEVLGIIDQLLCFEMSWHLGYPLSQTLLSSVYVEALSMPDPANVEDAKFVRSGNVEQNAQPMLQVLRAYCLGMLKACGYVNQQIRFEHYYEEEDFVTNTYNRSLLSSVATQGIRNAIVEAQDLLENLRGTIDDGVIEALDVRLQLRSTLLSAAECPQHIRDPDAARRPWKEGLLLLPRIEASHKLGRPVEEAFSAKLQRKLASTIPPRPIVHIKFEEAFEHLTRLFQDGLEVIDVLDWTDSQCLQTFVSMFQSKQPQPLVFVRTLLQTFMFSDMQILGKMSIRQLIDDDLSIITLPASPYLDRANDEIEVTTDPRFALAQQMELFRQRAAQPFLDTLRTICQNRCRTRRTLTHAVRDWESLQLDAEEIDEILQQKMRERHAGAHSGVNLALSSWTFLYKLKQMEFIIQLGFELETYQVDELNGMYWYLNYVSKSRLHHAERIKTIVFRQVDGHRKAKGSGNADEGAKDATEKQLQRSLAYTRLLLLDAAVTWEFSDALSCLYTVLSRLGLVRPPPRPFSDDRLRYEIRMKPFAPIGLPELPSFEEFVAGTTQPEASSVEILLYTERALAGVKKGLEMMSRMTPEDSFSVGSHERWTASAKKALKASIMATLAVSTLKKAMHKDGEDVKLRAEVPTPEKGLIYHEWWIVPKLIPTTE</sequence>